<dbReference type="EMBL" id="NCSJ02000060">
    <property type="protein sequence ID" value="RFU32150.1"/>
    <property type="molecule type" value="Genomic_DNA"/>
</dbReference>
<feature type="non-terminal residue" evidence="1">
    <location>
        <position position="200"/>
    </location>
</feature>
<dbReference type="Proteomes" id="UP000258309">
    <property type="component" value="Unassembled WGS sequence"/>
</dbReference>
<proteinExistence type="predicted"/>
<reference evidence="1 2" key="1">
    <citation type="submission" date="2018-05" db="EMBL/GenBank/DDBJ databases">
        <title>Draft genome sequence of Scytalidium lignicola DSM 105466, a ubiquitous saprotrophic fungus.</title>
        <authorList>
            <person name="Buettner E."/>
            <person name="Gebauer A.M."/>
            <person name="Hofrichter M."/>
            <person name="Liers C."/>
            <person name="Kellner H."/>
        </authorList>
    </citation>
    <scope>NUCLEOTIDE SEQUENCE [LARGE SCALE GENOMIC DNA]</scope>
    <source>
        <strain evidence="1 2">DSM 105466</strain>
    </source>
</reference>
<dbReference type="CDD" id="cd03443">
    <property type="entry name" value="PaaI_thioesterase"/>
    <property type="match status" value="1"/>
</dbReference>
<dbReference type="SUPFAM" id="SSF54637">
    <property type="entry name" value="Thioesterase/thiol ester dehydrase-isomerase"/>
    <property type="match status" value="1"/>
</dbReference>
<evidence type="ECO:0000313" key="2">
    <source>
        <dbReference type="Proteomes" id="UP000258309"/>
    </source>
</evidence>
<dbReference type="STRING" id="5539.A0A3E2HFG5"/>
<accession>A0A3E2HFG5</accession>
<dbReference type="PANTHER" id="PTHR47260:SF3">
    <property type="entry name" value="THIOESTERASE FAMILY PROTEIN (AFU_ORTHOLOGUE AFUA_7G03960)"/>
    <property type="match status" value="1"/>
</dbReference>
<dbReference type="OrthoDB" id="506431at2759"/>
<evidence type="ECO:0000313" key="1">
    <source>
        <dbReference type="EMBL" id="RFU32150.1"/>
    </source>
</evidence>
<dbReference type="OMA" id="EYPDCIT"/>
<organism evidence="1 2">
    <name type="scientific">Scytalidium lignicola</name>
    <name type="common">Hyphomycete</name>
    <dbReference type="NCBI Taxonomy" id="5539"/>
    <lineage>
        <taxon>Eukaryota</taxon>
        <taxon>Fungi</taxon>
        <taxon>Dikarya</taxon>
        <taxon>Ascomycota</taxon>
        <taxon>Pezizomycotina</taxon>
        <taxon>Leotiomycetes</taxon>
        <taxon>Leotiomycetes incertae sedis</taxon>
        <taxon>Scytalidium</taxon>
    </lineage>
</organism>
<dbReference type="PANTHER" id="PTHR47260">
    <property type="entry name" value="UPF0644 PROTEIN PB2B4.06"/>
    <property type="match status" value="1"/>
</dbReference>
<comment type="caution">
    <text evidence="1">The sequence shown here is derived from an EMBL/GenBank/DDBJ whole genome shotgun (WGS) entry which is preliminary data.</text>
</comment>
<name>A0A3E2HFG5_SCYLI</name>
<dbReference type="Gene3D" id="3.10.129.10">
    <property type="entry name" value="Hotdog Thioesterase"/>
    <property type="match status" value="1"/>
</dbReference>
<sequence length="200" mass="21928">MGEVGEPGIVFAPVDPESQAFLTTIPWCKSYYDDPTLKSFTLTMRDKHHNINGAHTLMTKTLAVPDAIAHRQGFYRPAQPGSGNRWGDMFHLVSLGSGLNGHPDKAHGGVLSCILDEVIGMVTLDARDRSKIIYTLYLKVEYKKAVSTPTVVLCHAWLDKKTEGKKIFGHATIEDGEGTVFTTGEALFIQKDQPGSEAKL</sequence>
<dbReference type="InterPro" id="IPR052061">
    <property type="entry name" value="PTE-AB_protein"/>
</dbReference>
<dbReference type="AlphaFoldDB" id="A0A3E2HFG5"/>
<feature type="non-terminal residue" evidence="1">
    <location>
        <position position="1"/>
    </location>
</feature>
<keyword evidence="2" id="KW-1185">Reference proteome</keyword>
<dbReference type="InterPro" id="IPR029069">
    <property type="entry name" value="HotDog_dom_sf"/>
</dbReference>
<protein>
    <recommendedName>
        <fullName evidence="3">Thioesterase domain-containing protein</fullName>
    </recommendedName>
</protein>
<evidence type="ECO:0008006" key="3">
    <source>
        <dbReference type="Google" id="ProtNLM"/>
    </source>
</evidence>
<gene>
    <name evidence="1" type="ORF">B7463_g4163</name>
</gene>